<evidence type="ECO:0000313" key="3">
    <source>
        <dbReference type="Proteomes" id="UP000257109"/>
    </source>
</evidence>
<evidence type="ECO:0000313" key="2">
    <source>
        <dbReference type="EMBL" id="RDX95665.1"/>
    </source>
</evidence>
<dbReference type="Proteomes" id="UP000257109">
    <property type="component" value="Unassembled WGS sequence"/>
</dbReference>
<accession>A0A371GYQ5</accession>
<gene>
    <name evidence="2" type="ORF">CR513_21780</name>
</gene>
<protein>
    <submittedName>
        <fullName evidence="2">Uncharacterized protein</fullName>
    </submittedName>
</protein>
<dbReference type="OrthoDB" id="10580177at2759"/>
<proteinExistence type="predicted"/>
<organism evidence="2 3">
    <name type="scientific">Mucuna pruriens</name>
    <name type="common">Velvet bean</name>
    <name type="synonym">Dolichos pruriens</name>
    <dbReference type="NCBI Taxonomy" id="157652"/>
    <lineage>
        <taxon>Eukaryota</taxon>
        <taxon>Viridiplantae</taxon>
        <taxon>Streptophyta</taxon>
        <taxon>Embryophyta</taxon>
        <taxon>Tracheophyta</taxon>
        <taxon>Spermatophyta</taxon>
        <taxon>Magnoliopsida</taxon>
        <taxon>eudicotyledons</taxon>
        <taxon>Gunneridae</taxon>
        <taxon>Pentapetalae</taxon>
        <taxon>rosids</taxon>
        <taxon>fabids</taxon>
        <taxon>Fabales</taxon>
        <taxon>Fabaceae</taxon>
        <taxon>Papilionoideae</taxon>
        <taxon>50 kb inversion clade</taxon>
        <taxon>NPAAA clade</taxon>
        <taxon>indigoferoid/millettioid clade</taxon>
        <taxon>Phaseoleae</taxon>
        <taxon>Mucuna</taxon>
    </lineage>
</organism>
<feature type="region of interest" description="Disordered" evidence="1">
    <location>
        <begin position="1"/>
        <end position="66"/>
    </location>
</feature>
<keyword evidence="3" id="KW-1185">Reference proteome</keyword>
<feature type="compositionally biased region" description="Basic and acidic residues" evidence="1">
    <location>
        <begin position="17"/>
        <end position="44"/>
    </location>
</feature>
<evidence type="ECO:0000256" key="1">
    <source>
        <dbReference type="SAM" id="MobiDB-lite"/>
    </source>
</evidence>
<dbReference type="AlphaFoldDB" id="A0A371GYQ5"/>
<comment type="caution">
    <text evidence="2">The sequence shown here is derived from an EMBL/GenBank/DDBJ whole genome shotgun (WGS) entry which is preliminary data.</text>
</comment>
<feature type="non-terminal residue" evidence="2">
    <location>
        <position position="1"/>
    </location>
</feature>
<sequence length="86" mass="9484">MLEEENRSADEVLGIKIQEKNHGGTEESKWVDGPRKESRTAIKEESEEVPEGATSKTVSKPVAEEIENGEQANAVVVDKNKSMIMT</sequence>
<reference evidence="2" key="1">
    <citation type="submission" date="2018-05" db="EMBL/GenBank/DDBJ databases">
        <title>Draft genome of Mucuna pruriens seed.</title>
        <authorList>
            <person name="Nnadi N.E."/>
            <person name="Vos R."/>
            <person name="Hasami M.H."/>
            <person name="Devisetty U.K."/>
            <person name="Aguiy J.C."/>
        </authorList>
    </citation>
    <scope>NUCLEOTIDE SEQUENCE [LARGE SCALE GENOMIC DNA]</scope>
    <source>
        <strain evidence="2">JCA_2017</strain>
    </source>
</reference>
<dbReference type="EMBL" id="QJKJ01004067">
    <property type="protein sequence ID" value="RDX95665.1"/>
    <property type="molecule type" value="Genomic_DNA"/>
</dbReference>
<name>A0A371GYQ5_MUCPR</name>
<feature type="compositionally biased region" description="Basic and acidic residues" evidence="1">
    <location>
        <begin position="1"/>
        <end position="10"/>
    </location>
</feature>